<accession>A0A1X2LWI6</accession>
<dbReference type="OrthoDB" id="4950701at2"/>
<keyword evidence="2" id="KW-1185">Reference proteome</keyword>
<dbReference type="Proteomes" id="UP000193247">
    <property type="component" value="Unassembled WGS sequence"/>
</dbReference>
<organism evidence="1 2">
    <name type="scientific">Mycobacterium decipiens</name>
    <dbReference type="NCBI Taxonomy" id="1430326"/>
    <lineage>
        <taxon>Bacteria</taxon>
        <taxon>Bacillati</taxon>
        <taxon>Actinomycetota</taxon>
        <taxon>Actinomycetes</taxon>
        <taxon>Mycobacteriales</taxon>
        <taxon>Mycobacteriaceae</taxon>
        <taxon>Mycobacterium</taxon>
    </lineage>
</organism>
<dbReference type="STRING" id="1430326.B8W66_08525"/>
<evidence type="ECO:0000313" key="1">
    <source>
        <dbReference type="EMBL" id="OSC41519.1"/>
    </source>
</evidence>
<evidence type="ECO:0000313" key="2">
    <source>
        <dbReference type="Proteomes" id="UP000193247"/>
    </source>
</evidence>
<protein>
    <submittedName>
        <fullName evidence="1">Uncharacterized protein</fullName>
    </submittedName>
</protein>
<dbReference type="EMBL" id="NCXP01000007">
    <property type="protein sequence ID" value="OSC41519.1"/>
    <property type="molecule type" value="Genomic_DNA"/>
</dbReference>
<gene>
    <name evidence="1" type="ORF">B8W66_08525</name>
</gene>
<proteinExistence type="predicted"/>
<sequence length="79" mass="8477">MRGRRAIGVIVLVWLLIGAFAAWQRDYFTGGQTTCATAGTIAVTVVAGPLNYMGVNPQVRDCRLPQPSSMQSVDLQPIA</sequence>
<comment type="caution">
    <text evidence="1">The sequence shown here is derived from an EMBL/GenBank/DDBJ whole genome shotgun (WGS) entry which is preliminary data.</text>
</comment>
<name>A0A1X2LWI6_9MYCO</name>
<reference evidence="1 2" key="1">
    <citation type="submission" date="2017-04" db="EMBL/GenBank/DDBJ databases">
        <title>The new phylogeny of genus Mycobacterium.</title>
        <authorList>
            <person name="Tortoli E."/>
            <person name="Trovato A."/>
            <person name="Cirillo D.M."/>
        </authorList>
    </citation>
    <scope>NUCLEOTIDE SEQUENCE [LARGE SCALE GENOMIC DNA]</scope>
    <source>
        <strain evidence="1 2">TBL 1200985</strain>
    </source>
</reference>
<dbReference type="AlphaFoldDB" id="A0A1X2LWI6"/>